<dbReference type="Pfam" id="PF05649">
    <property type="entry name" value="Peptidase_M13_N"/>
    <property type="match status" value="3"/>
</dbReference>
<dbReference type="InterPro" id="IPR042089">
    <property type="entry name" value="Peptidase_M13_dom_2"/>
</dbReference>
<comment type="caution">
    <text evidence="11">The sequence shown here is derived from an EMBL/GenBank/DDBJ whole genome shotgun (WGS) entry which is preliminary data.</text>
</comment>
<comment type="similarity">
    <text evidence="3">Belongs to the peptidase M13 family.</text>
</comment>
<comment type="cofactor">
    <cofactor evidence="1">
        <name>Zn(2+)</name>
        <dbReference type="ChEBI" id="CHEBI:29105"/>
    </cofactor>
</comment>
<feature type="domain" description="Peptidase M13 C-terminal" evidence="9">
    <location>
        <begin position="1210"/>
        <end position="1410"/>
    </location>
</feature>
<evidence type="ECO:0000256" key="7">
    <source>
        <dbReference type="ARBA" id="ARBA00022833"/>
    </source>
</evidence>
<dbReference type="Pfam" id="PF01431">
    <property type="entry name" value="Peptidase_M13"/>
    <property type="match status" value="3"/>
</dbReference>
<dbReference type="Gene3D" id="3.40.390.10">
    <property type="entry name" value="Collagenase (Catalytic Domain)"/>
    <property type="match status" value="3"/>
</dbReference>
<evidence type="ECO:0000256" key="4">
    <source>
        <dbReference type="ARBA" id="ARBA00022670"/>
    </source>
</evidence>
<dbReference type="Gene3D" id="1.10.1380.10">
    <property type="entry name" value="Neutral endopeptidase , domain2"/>
    <property type="match status" value="3"/>
</dbReference>
<evidence type="ECO:0000256" key="5">
    <source>
        <dbReference type="ARBA" id="ARBA00022723"/>
    </source>
</evidence>
<evidence type="ECO:0000256" key="1">
    <source>
        <dbReference type="ARBA" id="ARBA00001947"/>
    </source>
</evidence>
<name>A0A834XRM5_APHGI</name>
<dbReference type="InterPro" id="IPR018497">
    <property type="entry name" value="Peptidase_M13_C"/>
</dbReference>
<evidence type="ECO:0000313" key="12">
    <source>
        <dbReference type="Proteomes" id="UP000639338"/>
    </source>
</evidence>
<accession>A0A834XRM5</accession>
<dbReference type="CDD" id="cd08662">
    <property type="entry name" value="M13"/>
    <property type="match status" value="3"/>
</dbReference>
<evidence type="ECO:0000256" key="3">
    <source>
        <dbReference type="ARBA" id="ARBA00007357"/>
    </source>
</evidence>
<dbReference type="EMBL" id="JACMRX010000004">
    <property type="protein sequence ID" value="KAF7990966.1"/>
    <property type="molecule type" value="Genomic_DNA"/>
</dbReference>
<proteinExistence type="inferred from homology"/>
<dbReference type="InterPro" id="IPR008753">
    <property type="entry name" value="Peptidase_M13_N"/>
</dbReference>
<keyword evidence="8" id="KW-0482">Metalloprotease</keyword>
<feature type="domain" description="Peptidase M13 C-terminal" evidence="9">
    <location>
        <begin position="1848"/>
        <end position="2045"/>
    </location>
</feature>
<comment type="subcellular location">
    <subcellularLocation>
        <location evidence="2">Cell membrane</location>
        <topology evidence="2">Single-pass type II membrane protein</topology>
    </subcellularLocation>
</comment>
<keyword evidence="6" id="KW-0378">Hydrolase</keyword>
<keyword evidence="4" id="KW-0645">Protease</keyword>
<organism evidence="11 12">
    <name type="scientific">Aphidius gifuensis</name>
    <name type="common">Parasitoid wasp</name>
    <dbReference type="NCBI Taxonomy" id="684658"/>
    <lineage>
        <taxon>Eukaryota</taxon>
        <taxon>Metazoa</taxon>
        <taxon>Ecdysozoa</taxon>
        <taxon>Arthropoda</taxon>
        <taxon>Hexapoda</taxon>
        <taxon>Insecta</taxon>
        <taxon>Pterygota</taxon>
        <taxon>Neoptera</taxon>
        <taxon>Endopterygota</taxon>
        <taxon>Hymenoptera</taxon>
        <taxon>Apocrita</taxon>
        <taxon>Ichneumonoidea</taxon>
        <taxon>Braconidae</taxon>
        <taxon>Aphidiinae</taxon>
        <taxon>Aphidius</taxon>
    </lineage>
</organism>
<evidence type="ECO:0000313" key="11">
    <source>
        <dbReference type="EMBL" id="KAF7990966.1"/>
    </source>
</evidence>
<protein>
    <recommendedName>
        <fullName evidence="13">Membrane metallo-endopeptidase-like 1</fullName>
    </recommendedName>
</protein>
<dbReference type="PROSITE" id="PS51885">
    <property type="entry name" value="NEPRILYSIN"/>
    <property type="match status" value="1"/>
</dbReference>
<dbReference type="PANTHER" id="PTHR11733:SF224">
    <property type="entry name" value="NEPRILYSIN-2"/>
    <property type="match status" value="1"/>
</dbReference>
<feature type="domain" description="Peptidase M13 N-terminal" evidence="10">
    <location>
        <begin position="1414"/>
        <end position="1759"/>
    </location>
</feature>
<sequence length="2046" mass="237269">MWAPQASNIISSMPLMSYEDDRSSNSLSSMGDSCEAEITASILEVNGGPIPTDTEIVKKSRARLQFRKNVLMRSLVDHNRTTKFERSYKKLEPQNEAERKNSTIKPPMLTQHPDDFDFFCLVDTTKKISKEEEREKNNYYFEFRGYQPSSDANDAFDVCETQACVNAASRIIKMGNPSVEPCEDFYEFACGGFLNSTESTRNSIEIDSFTEVDTKFYKRLEKILEQNITTNDFKYLKLAKSLYKICSNKIDIFVNSMEPSGGWPVLKGSNWNESAFDFNKTIFRMDNKTKWENYFFVINLHDDDSSVTVRPYPSDITAPWCSGGYDSTSLNRYYNSMIEYAQTMNASDKNTNYTDDLKKLINFEIELCSARFSDFEMNEHPFDTVNMTLYELEKNYSFFNWKEYITYCRGSAVNSSTTIIIENLSYMKKLQDLLNSTVTKRTLANYVMHKHLRDSDLLINLLSPHYEQCAEFVSTKLPIAVGAIYVQSYNRSWIMNAKDNISKMTLKIKEKFCEIIKEADGIDQETKKRMEEKLQLTTHIIGRLNDFTNNTKVDKFHEDFELFYEDNFFDAAIQLLVKNMTRDDHIWFYSALSMTYSFTMFDPSSNRTSISYTFPESEFFDSEQPNYINYGAMGYLIGDLIAKILNNYGSHFDLYELDPDERAYDSLWTLTSTRNFKNKSKCFIEQYSNYKVKELGLNLNGRIFRNINVADHGGIKAAYRAYNDLSTSDQRLPGYQPSSDDNDAFDVCETQACVNAGTQPSSADNNASDICETHACVHAASRIIKMGNPSVEPCDDFYEFACGSFVNPTESDRKSIVMDTFTELTSKFNKKLEKILEQNITINDFKYLKLAKTLYKICFKKNDIFANSMEPSGGWPVVKGSKWNESAFDFNKTIFRVDNTTRWENYFFKFDSYDDYSSVTVEPYPSELIADWYFEGLNNTMVNIYYNLMIQYAQVMNASDNNTNYVDDLEKLINFKIELGSARLTLNQMADPFFDTVNMTLYELEKDYSFFNWEEYITYLRGSPVNSSTTIIIKNFSYMKKLRDLLNSTVTKRTLANYVMWKHLRNYDKLSLLSINNSQCVQFVSSRLPIAVGAIHVQNFNRSRMINTEDNILKMTLKIKEKFLEIIKEADWIDPETERELVNKLQLSKNIIGYINEFTNNSKINEFHEDYELFDENNFFDAAPRIAIQMLGRNDFMWSFIARDMLAGPAQYKPVLNSIIISYEVFESELFDLEQPNYINYGALGSLAGHEITHGFDFSGKQYDAEGHLNDTWTATSTENFNNKSECIIEQYSNYTVKELGLNLNGSISQGENVADHGGIRAAYRAYSDLSITDKRLPGLFYTPKQMFWISYATMWCQKTTPELLKMLIFDSHPPYKFRVTGTLSNMPEFAKDFKCPSGSNMNPVKKCSVCVEPCEDFYEFACGGFLKPTEPDRNSIEMDSLTKLTYKLNKKLEKILEQNITNNDFEYLKLTKTLYKICLKKTDIFVNSMEVSGGWPVLKGSKWNESSFDFNKTIFRIDNTTKWKNYFFKFELLVHQPFIIVEPFLSEKNAEYFRQGRNDTKVKDYYNFLIKSAQAFNASHNNTNYTDDLEKLIDFEIELSNLRLQQMSDPSSDTVNMTLYELKKNYSFFNWEEYITYLCGSPVNSSTTIIIKNFSYMKKLQDLLNSTVTKRTLANYVMWKHLIENDKLSLLSINNSQCVQFVSSRLPIAVGAIHVQNFNRSRMINTEDNILKMTLKIKEKFLEIIKEADWIDPETERELADWIDPETKREIVNKLKLSKNIIGYINEFTNNSKIIQFHEDFELFYEENFFGEAARTFEFYSQKMKKSNENSWALIAMIAMDQLAFTFYQFNSIAISYKWFESELFDSEQPNYINYGAMGYIIGHEITHGFDNKGRKYDADGHDNDTWTATSIQNFNNKSKCIIEQYSNYTVKELGLNLNGGISQGENVADHGGIRAAYRAYNDLSTTEKRLPGLSYTPKQMFWISYAHVWCQRPTLELLKLNVADVHPPNKFRVIGPLSNMPEFAKDFECPSGSKMNPVKKCSVW</sequence>
<evidence type="ECO:0000259" key="10">
    <source>
        <dbReference type="Pfam" id="PF05649"/>
    </source>
</evidence>
<dbReference type="GO" id="GO:0016485">
    <property type="term" value="P:protein processing"/>
    <property type="evidence" value="ECO:0007669"/>
    <property type="project" value="TreeGrafter"/>
</dbReference>
<dbReference type="SUPFAM" id="SSF55486">
    <property type="entry name" value="Metalloproteases ('zincins'), catalytic domain"/>
    <property type="match status" value="3"/>
</dbReference>
<dbReference type="PANTHER" id="PTHR11733">
    <property type="entry name" value="ZINC METALLOPROTEASE FAMILY M13 NEPRILYSIN-RELATED"/>
    <property type="match status" value="1"/>
</dbReference>
<dbReference type="GO" id="GO:0046872">
    <property type="term" value="F:metal ion binding"/>
    <property type="evidence" value="ECO:0007669"/>
    <property type="project" value="UniProtKB-KW"/>
</dbReference>
<keyword evidence="5" id="KW-0479">Metal-binding</keyword>
<dbReference type="InterPro" id="IPR000718">
    <property type="entry name" value="Peptidase_M13"/>
</dbReference>
<reference evidence="11 12" key="1">
    <citation type="submission" date="2020-08" db="EMBL/GenBank/DDBJ databases">
        <title>Aphidius gifuensis genome sequencing and assembly.</title>
        <authorList>
            <person name="Du Z."/>
        </authorList>
    </citation>
    <scope>NUCLEOTIDE SEQUENCE [LARGE SCALE GENOMIC DNA]</scope>
    <source>
        <strain evidence="11">YNYX2018</strain>
        <tissue evidence="11">Adults</tissue>
    </source>
</reference>
<keyword evidence="12" id="KW-1185">Reference proteome</keyword>
<evidence type="ECO:0000256" key="2">
    <source>
        <dbReference type="ARBA" id="ARBA00004401"/>
    </source>
</evidence>
<gene>
    <name evidence="11" type="ORF">HCN44_000771</name>
</gene>
<dbReference type="PRINTS" id="PR00786">
    <property type="entry name" value="NEPRILYSIN"/>
</dbReference>
<dbReference type="OrthoDB" id="6475849at2759"/>
<keyword evidence="7" id="KW-0862">Zinc</keyword>
<evidence type="ECO:0000256" key="6">
    <source>
        <dbReference type="ARBA" id="ARBA00022801"/>
    </source>
</evidence>
<dbReference type="GO" id="GO:0004222">
    <property type="term" value="F:metalloendopeptidase activity"/>
    <property type="evidence" value="ECO:0007669"/>
    <property type="project" value="InterPro"/>
</dbReference>
<evidence type="ECO:0000259" key="9">
    <source>
        <dbReference type="Pfam" id="PF01431"/>
    </source>
</evidence>
<feature type="domain" description="Peptidase M13 C-terminal" evidence="9">
    <location>
        <begin position="601"/>
        <end position="747"/>
    </location>
</feature>
<evidence type="ECO:0000256" key="8">
    <source>
        <dbReference type="ARBA" id="ARBA00023049"/>
    </source>
</evidence>
<feature type="domain" description="Peptidase M13 N-terminal" evidence="10">
    <location>
        <begin position="793"/>
        <end position="1154"/>
    </location>
</feature>
<dbReference type="GO" id="GO:0005886">
    <property type="term" value="C:plasma membrane"/>
    <property type="evidence" value="ECO:0007669"/>
    <property type="project" value="UniProtKB-SubCell"/>
</dbReference>
<evidence type="ECO:0008006" key="13">
    <source>
        <dbReference type="Google" id="ProtNLM"/>
    </source>
</evidence>
<dbReference type="InterPro" id="IPR024079">
    <property type="entry name" value="MetalloPept_cat_dom_sf"/>
</dbReference>
<dbReference type="Proteomes" id="UP000639338">
    <property type="component" value="Unassembled WGS sequence"/>
</dbReference>
<feature type="domain" description="Peptidase M13 N-terminal" evidence="10">
    <location>
        <begin position="181"/>
        <end position="542"/>
    </location>
</feature>